<feature type="domain" description="IstB-like ATP-binding" evidence="2">
    <location>
        <begin position="26"/>
        <end position="65"/>
    </location>
</feature>
<organism evidence="3 4">
    <name type="scientific">Pontibacter saemangeumensis</name>
    <dbReference type="NCBI Taxonomy" id="1084525"/>
    <lineage>
        <taxon>Bacteria</taxon>
        <taxon>Pseudomonadati</taxon>
        <taxon>Bacteroidota</taxon>
        <taxon>Cytophagia</taxon>
        <taxon>Cytophagales</taxon>
        <taxon>Hymenobacteraceae</taxon>
        <taxon>Pontibacter</taxon>
    </lineage>
</organism>
<comment type="caution">
    <text evidence="3">The sequence shown here is derived from an EMBL/GenBank/DDBJ whole genome shotgun (WGS) entry which is preliminary data.</text>
</comment>
<reference evidence="4" key="1">
    <citation type="journal article" date="2019" name="Int. J. Syst. Evol. Microbiol.">
        <title>The Global Catalogue of Microorganisms (GCM) 10K type strain sequencing project: providing services to taxonomists for standard genome sequencing and annotation.</title>
        <authorList>
            <consortium name="The Broad Institute Genomics Platform"/>
            <consortium name="The Broad Institute Genome Sequencing Center for Infectious Disease"/>
            <person name="Wu L."/>
            <person name="Ma J."/>
        </authorList>
    </citation>
    <scope>NUCLEOTIDE SEQUENCE [LARGE SCALE GENOMIC DNA]</scope>
    <source>
        <strain evidence="4">JCM 17926</strain>
    </source>
</reference>
<evidence type="ECO:0000256" key="1">
    <source>
        <dbReference type="SAM" id="MobiDB-lite"/>
    </source>
</evidence>
<dbReference type="InterPro" id="IPR002611">
    <property type="entry name" value="IstB_ATP-bd"/>
</dbReference>
<gene>
    <name evidence="3" type="ORF">GCM10023188_19190</name>
</gene>
<name>A0ABP8LKK5_9BACT</name>
<evidence type="ECO:0000259" key="2">
    <source>
        <dbReference type="Pfam" id="PF01695"/>
    </source>
</evidence>
<accession>A0ABP8LKK5</accession>
<protein>
    <recommendedName>
        <fullName evidence="2">IstB-like ATP-binding domain-containing protein</fullName>
    </recommendedName>
</protein>
<feature type="region of interest" description="Disordered" evidence="1">
    <location>
        <begin position="55"/>
        <end position="81"/>
    </location>
</feature>
<sequence length="81" mass="9141">MALGLSYARGSVKEVADALGIDPARLGKRHAVIGEKSIADAVLERVVHEAHRMELQEESMRRKRRPEPEGTCRQCRVKSRF</sequence>
<evidence type="ECO:0000313" key="3">
    <source>
        <dbReference type="EMBL" id="GAA4431544.1"/>
    </source>
</evidence>
<keyword evidence="4" id="KW-1185">Reference proteome</keyword>
<dbReference type="Proteomes" id="UP001500552">
    <property type="component" value="Unassembled WGS sequence"/>
</dbReference>
<dbReference type="EMBL" id="BAABHC010000010">
    <property type="protein sequence ID" value="GAA4431544.1"/>
    <property type="molecule type" value="Genomic_DNA"/>
</dbReference>
<feature type="compositionally biased region" description="Basic and acidic residues" evidence="1">
    <location>
        <begin position="55"/>
        <end position="70"/>
    </location>
</feature>
<evidence type="ECO:0000313" key="4">
    <source>
        <dbReference type="Proteomes" id="UP001500552"/>
    </source>
</evidence>
<proteinExistence type="predicted"/>
<dbReference type="Pfam" id="PF01695">
    <property type="entry name" value="IstB_IS21"/>
    <property type="match status" value="1"/>
</dbReference>